<name>A0A2M7TJ12_UNCKA</name>
<evidence type="ECO:0000313" key="2">
    <source>
        <dbReference type="Proteomes" id="UP000228920"/>
    </source>
</evidence>
<dbReference type="EMBL" id="PFNL01000099">
    <property type="protein sequence ID" value="PIZ46429.1"/>
    <property type="molecule type" value="Genomic_DNA"/>
</dbReference>
<reference evidence="2" key="1">
    <citation type="submission" date="2017-09" db="EMBL/GenBank/DDBJ databases">
        <title>Depth-based differentiation of microbial function through sediment-hosted aquifers and enrichment of novel symbionts in the deep terrestrial subsurface.</title>
        <authorList>
            <person name="Probst A.J."/>
            <person name="Ladd B."/>
            <person name="Jarett J.K."/>
            <person name="Geller-Mcgrath D.E."/>
            <person name="Sieber C.M.K."/>
            <person name="Emerson J.B."/>
            <person name="Anantharaman K."/>
            <person name="Thomas B.C."/>
            <person name="Malmstrom R."/>
            <person name="Stieglmeier M."/>
            <person name="Klingl A."/>
            <person name="Woyke T."/>
            <person name="Ryan C.M."/>
            <person name="Banfield J.F."/>
        </authorList>
    </citation>
    <scope>NUCLEOTIDE SEQUENCE [LARGE SCALE GENOMIC DNA]</scope>
</reference>
<dbReference type="Proteomes" id="UP000228920">
    <property type="component" value="Unassembled WGS sequence"/>
</dbReference>
<dbReference type="AlphaFoldDB" id="A0A2M7TJ12"/>
<gene>
    <name evidence="1" type="ORF">COY32_03270</name>
</gene>
<protein>
    <submittedName>
        <fullName evidence="1">Uncharacterized protein</fullName>
    </submittedName>
</protein>
<accession>A0A2M7TJ12</accession>
<evidence type="ECO:0000313" key="1">
    <source>
        <dbReference type="EMBL" id="PIZ46429.1"/>
    </source>
</evidence>
<comment type="caution">
    <text evidence="1">The sequence shown here is derived from an EMBL/GenBank/DDBJ whole genome shotgun (WGS) entry which is preliminary data.</text>
</comment>
<sequence>MFLFLKPLTQEAEKTLKINLALFRAAVTPRIVATDLVDGRDIRIDAELCTTMDVDEKAVAQGIKTTVIAWMVTGVTDPDQLKMLSAVLVQAWTDLGLETSVGHLEVFDISVPAWATTLPPY</sequence>
<proteinExistence type="predicted"/>
<organism evidence="1 2">
    <name type="scientific">candidate division WWE3 bacterium CG_4_10_14_0_2_um_filter_41_14</name>
    <dbReference type="NCBI Taxonomy" id="1975072"/>
    <lineage>
        <taxon>Bacteria</taxon>
        <taxon>Katanobacteria</taxon>
    </lineage>
</organism>